<reference evidence="3" key="1">
    <citation type="journal article" date="2019" name="Int. J. Syst. Evol. Microbiol.">
        <title>The Global Catalogue of Microorganisms (GCM) 10K type strain sequencing project: providing services to taxonomists for standard genome sequencing and annotation.</title>
        <authorList>
            <consortium name="The Broad Institute Genomics Platform"/>
            <consortium name="The Broad Institute Genome Sequencing Center for Infectious Disease"/>
            <person name="Wu L."/>
            <person name="Ma J."/>
        </authorList>
    </citation>
    <scope>NUCLEOTIDE SEQUENCE [LARGE SCALE GENOMIC DNA]</scope>
    <source>
        <strain evidence="3">JCM 17017</strain>
    </source>
</reference>
<dbReference type="Proteomes" id="UP001501624">
    <property type="component" value="Unassembled WGS sequence"/>
</dbReference>
<evidence type="ECO:0000256" key="1">
    <source>
        <dbReference type="SAM" id="MobiDB-lite"/>
    </source>
</evidence>
<dbReference type="EMBL" id="BAABCM010000025">
    <property type="protein sequence ID" value="GAA3855942.1"/>
    <property type="molecule type" value="Genomic_DNA"/>
</dbReference>
<organism evidence="2 3">
    <name type="scientific">Amycolatopsis tucumanensis</name>
    <dbReference type="NCBI Taxonomy" id="401106"/>
    <lineage>
        <taxon>Bacteria</taxon>
        <taxon>Bacillati</taxon>
        <taxon>Actinomycetota</taxon>
        <taxon>Actinomycetes</taxon>
        <taxon>Pseudonocardiales</taxon>
        <taxon>Pseudonocardiaceae</taxon>
        <taxon>Amycolatopsis</taxon>
    </lineage>
</organism>
<sequence>MVRVQVRQHQRVEVEGVTPLLQLGEHAVAELEAEQETVRFEQVSGRGLARAGNAARATEDRQSHGTTPCQLRR</sequence>
<evidence type="ECO:0000313" key="3">
    <source>
        <dbReference type="Proteomes" id="UP001501624"/>
    </source>
</evidence>
<feature type="compositionally biased region" description="Low complexity" evidence="1">
    <location>
        <begin position="45"/>
        <end position="56"/>
    </location>
</feature>
<name>A0ABP7JV48_9PSEU</name>
<keyword evidence="3" id="KW-1185">Reference proteome</keyword>
<accession>A0ABP7JV48</accession>
<feature type="region of interest" description="Disordered" evidence="1">
    <location>
        <begin position="44"/>
        <end position="73"/>
    </location>
</feature>
<protein>
    <submittedName>
        <fullName evidence="2">Uncharacterized protein</fullName>
    </submittedName>
</protein>
<proteinExistence type="predicted"/>
<evidence type="ECO:0000313" key="2">
    <source>
        <dbReference type="EMBL" id="GAA3855942.1"/>
    </source>
</evidence>
<feature type="compositionally biased region" description="Polar residues" evidence="1">
    <location>
        <begin position="64"/>
        <end position="73"/>
    </location>
</feature>
<comment type="caution">
    <text evidence="2">The sequence shown here is derived from an EMBL/GenBank/DDBJ whole genome shotgun (WGS) entry which is preliminary data.</text>
</comment>
<gene>
    <name evidence="2" type="ORF">GCM10022380_86890</name>
</gene>